<comment type="cofactor">
    <cofactor evidence="10">
        <name>Mg(2+)</name>
        <dbReference type="ChEBI" id="CHEBI:18420"/>
    </cofactor>
</comment>
<reference evidence="12 14" key="1">
    <citation type="submission" date="2017-11" db="EMBL/GenBank/DDBJ databases">
        <title>Comparitive Functional Genomics of Dry Heat Resistant strains isolated from the Viking Spacecraft.</title>
        <authorList>
            <person name="Seuylemezian A."/>
            <person name="Cooper K."/>
            <person name="Vaishampayan P."/>
        </authorList>
    </citation>
    <scope>NUCLEOTIDE SEQUENCE [LARGE SCALE GENOMIC DNA]</scope>
    <source>
        <strain evidence="12 14">M4.6</strain>
    </source>
</reference>
<comment type="function">
    <text evidence="1 10">Catalyzes the insertion of molybdate into adenylated molybdopterin with the concomitant release of AMP.</text>
</comment>
<dbReference type="EC" id="2.10.1.1" evidence="5 10"/>
<dbReference type="PANTHER" id="PTHR10192">
    <property type="entry name" value="MOLYBDOPTERIN BIOSYNTHESIS PROTEIN"/>
    <property type="match status" value="1"/>
</dbReference>
<dbReference type="PROSITE" id="PS01079">
    <property type="entry name" value="MOCF_BIOSYNTHESIS_2"/>
    <property type="match status" value="1"/>
</dbReference>
<dbReference type="InterPro" id="IPR038987">
    <property type="entry name" value="MoeA-like"/>
</dbReference>
<dbReference type="InterPro" id="IPR005110">
    <property type="entry name" value="MoeA_linker/N"/>
</dbReference>
<dbReference type="EMBL" id="PGVD01000070">
    <property type="protein sequence ID" value="PLR90874.1"/>
    <property type="molecule type" value="Genomic_DNA"/>
</dbReference>
<dbReference type="Proteomes" id="UP000235114">
    <property type="component" value="Unassembled WGS sequence"/>
</dbReference>
<dbReference type="Pfam" id="PF00994">
    <property type="entry name" value="MoCF_biosynth"/>
    <property type="match status" value="1"/>
</dbReference>
<dbReference type="Proteomes" id="UP000234951">
    <property type="component" value="Unassembled WGS sequence"/>
</dbReference>
<evidence type="ECO:0000256" key="7">
    <source>
        <dbReference type="ARBA" id="ARBA00022505"/>
    </source>
</evidence>
<dbReference type="Gene3D" id="2.40.340.10">
    <property type="entry name" value="MoeA, C-terminal, domain IV"/>
    <property type="match status" value="1"/>
</dbReference>
<evidence type="ECO:0000313" key="14">
    <source>
        <dbReference type="Proteomes" id="UP000234951"/>
    </source>
</evidence>
<evidence type="ECO:0000256" key="9">
    <source>
        <dbReference type="ARBA" id="ARBA00047317"/>
    </source>
</evidence>
<dbReference type="OrthoDB" id="9804758at2"/>
<dbReference type="RefSeq" id="WP_101578123.1">
    <property type="nucleotide sequence ID" value="NZ_PGVA01000033.1"/>
</dbReference>
<dbReference type="InterPro" id="IPR001453">
    <property type="entry name" value="MoaB/Mog_dom"/>
</dbReference>
<evidence type="ECO:0000259" key="11">
    <source>
        <dbReference type="SMART" id="SM00852"/>
    </source>
</evidence>
<protein>
    <recommendedName>
        <fullName evidence="6 10">Molybdopterin molybdenumtransferase</fullName>
        <ecNumber evidence="5 10">2.10.1.1</ecNumber>
    </recommendedName>
</protein>
<keyword evidence="10" id="KW-0479">Metal-binding</keyword>
<evidence type="ECO:0000256" key="1">
    <source>
        <dbReference type="ARBA" id="ARBA00002901"/>
    </source>
</evidence>
<keyword evidence="10 12" id="KW-0808">Transferase</keyword>
<dbReference type="SUPFAM" id="SSF63882">
    <property type="entry name" value="MoeA N-terminal region -like"/>
    <property type="match status" value="1"/>
</dbReference>
<evidence type="ECO:0000256" key="10">
    <source>
        <dbReference type="RuleBase" id="RU365090"/>
    </source>
</evidence>
<keyword evidence="7 10" id="KW-0500">Molybdenum</keyword>
<dbReference type="Gene3D" id="2.170.190.11">
    <property type="entry name" value="Molybdopterin biosynthesis moea protein, domain 3"/>
    <property type="match status" value="1"/>
</dbReference>
<dbReference type="Gene3D" id="3.40.980.10">
    <property type="entry name" value="MoaB/Mog-like domain"/>
    <property type="match status" value="1"/>
</dbReference>
<dbReference type="AlphaFoldDB" id="A0A2N5GJV7"/>
<dbReference type="InterPro" id="IPR036135">
    <property type="entry name" value="MoeA_linker/N_sf"/>
</dbReference>
<evidence type="ECO:0000256" key="2">
    <source>
        <dbReference type="ARBA" id="ARBA00003487"/>
    </source>
</evidence>
<dbReference type="GO" id="GO:0005829">
    <property type="term" value="C:cytosol"/>
    <property type="evidence" value="ECO:0007669"/>
    <property type="project" value="TreeGrafter"/>
</dbReference>
<sequence>MKFFQVKSVEETFQSIHENIQPITDKKTKPLLEALHYVLAEDIYVKENVPEFRRSSVDGFACFARDTFGSSESMPGFLKLTAEVQMGEVPPFPLKRGEAIYVPTGGMLPEGSDAVIMIENCENLDGLINLYRQVAPGENVISVGEDLSKGELLLAEGTMLRSQELGALASQGITEVAVYRKPVVAYLSSGDEIVPIETKAAGYGKVRDMNGVMIGAKAAEWGLDFHYGGIVKDDYQELEKRLSQLLEQADCLVISGGSSVGTKDYSASVIQSLGAPGIFVHGISIKPGKPTILANANGKPIIGLPGHPASALIIFDLFGKAVVARLQGEGSSEKQLIYAKATKNIASTPGRTDYIRASLFLKDGEWQAEPILGKSGLISTLIKSEGLIEIPAPSEGVQKGETVPVRLFK</sequence>
<evidence type="ECO:0000256" key="5">
    <source>
        <dbReference type="ARBA" id="ARBA00013269"/>
    </source>
</evidence>
<evidence type="ECO:0000256" key="3">
    <source>
        <dbReference type="ARBA" id="ARBA00005046"/>
    </source>
</evidence>
<evidence type="ECO:0000256" key="8">
    <source>
        <dbReference type="ARBA" id="ARBA00023150"/>
    </source>
</evidence>
<dbReference type="GO" id="GO:0046872">
    <property type="term" value="F:metal ion binding"/>
    <property type="evidence" value="ECO:0007669"/>
    <property type="project" value="UniProtKB-UniRule"/>
</dbReference>
<feature type="domain" description="MoaB/Mog" evidence="11">
    <location>
        <begin position="185"/>
        <end position="325"/>
    </location>
</feature>
<comment type="similarity">
    <text evidence="4 10">Belongs to the MoeA family.</text>
</comment>
<keyword evidence="15" id="KW-1185">Reference proteome</keyword>
<dbReference type="GO" id="GO:0006777">
    <property type="term" value="P:Mo-molybdopterin cofactor biosynthetic process"/>
    <property type="evidence" value="ECO:0007669"/>
    <property type="project" value="UniProtKB-UniRule"/>
</dbReference>
<comment type="catalytic activity">
    <reaction evidence="9">
        <text>adenylyl-molybdopterin + molybdate = Mo-molybdopterin + AMP + H(+)</text>
        <dbReference type="Rhea" id="RHEA:35047"/>
        <dbReference type="ChEBI" id="CHEBI:15378"/>
        <dbReference type="ChEBI" id="CHEBI:36264"/>
        <dbReference type="ChEBI" id="CHEBI:62727"/>
        <dbReference type="ChEBI" id="CHEBI:71302"/>
        <dbReference type="ChEBI" id="CHEBI:456215"/>
        <dbReference type="EC" id="2.10.1.1"/>
    </reaction>
</comment>
<dbReference type="SMART" id="SM00852">
    <property type="entry name" value="MoCF_biosynth"/>
    <property type="match status" value="1"/>
</dbReference>
<evidence type="ECO:0000256" key="4">
    <source>
        <dbReference type="ARBA" id="ARBA00010763"/>
    </source>
</evidence>
<dbReference type="InterPro" id="IPR008284">
    <property type="entry name" value="MoCF_biosynth_CS"/>
</dbReference>
<dbReference type="Pfam" id="PF03454">
    <property type="entry name" value="MoeA_C"/>
    <property type="match status" value="1"/>
</dbReference>
<evidence type="ECO:0000256" key="6">
    <source>
        <dbReference type="ARBA" id="ARBA00021108"/>
    </source>
</evidence>
<dbReference type="CDD" id="cd00887">
    <property type="entry name" value="MoeA"/>
    <property type="match status" value="1"/>
</dbReference>
<evidence type="ECO:0000313" key="13">
    <source>
        <dbReference type="EMBL" id="PLR90874.1"/>
    </source>
</evidence>
<dbReference type="SUPFAM" id="SSF53218">
    <property type="entry name" value="Molybdenum cofactor biosynthesis proteins"/>
    <property type="match status" value="1"/>
</dbReference>
<dbReference type="SUPFAM" id="SSF63867">
    <property type="entry name" value="MoeA C-terminal domain-like"/>
    <property type="match status" value="1"/>
</dbReference>
<name>A0A2N5GJV7_9BACI</name>
<keyword evidence="8 10" id="KW-0501">Molybdenum cofactor biosynthesis</keyword>
<dbReference type="Gene3D" id="3.90.105.10">
    <property type="entry name" value="Molybdopterin biosynthesis moea protein, domain 2"/>
    <property type="match status" value="1"/>
</dbReference>
<accession>A0A2N5GJV7</accession>
<comment type="function">
    <text evidence="2">May be involved in the biosynthesis of molybdopterin.</text>
</comment>
<comment type="pathway">
    <text evidence="3 10">Cofactor biosynthesis; molybdopterin biosynthesis.</text>
</comment>
<dbReference type="PANTHER" id="PTHR10192:SF5">
    <property type="entry name" value="GEPHYRIN"/>
    <property type="match status" value="1"/>
</dbReference>
<dbReference type="InterPro" id="IPR036688">
    <property type="entry name" value="MoeA_C_domain_IV_sf"/>
</dbReference>
<dbReference type="Pfam" id="PF03453">
    <property type="entry name" value="MoeA_N"/>
    <property type="match status" value="1"/>
</dbReference>
<dbReference type="GO" id="GO:0061599">
    <property type="term" value="F:molybdopterin molybdotransferase activity"/>
    <property type="evidence" value="ECO:0007669"/>
    <property type="project" value="UniProtKB-UniRule"/>
</dbReference>
<dbReference type="EMBL" id="PGVA01000033">
    <property type="protein sequence ID" value="PLR81586.1"/>
    <property type="molecule type" value="Genomic_DNA"/>
</dbReference>
<evidence type="ECO:0000313" key="15">
    <source>
        <dbReference type="Proteomes" id="UP000235114"/>
    </source>
</evidence>
<dbReference type="UniPathway" id="UPA00344"/>
<comment type="caution">
    <text evidence="12">The sequence shown here is derived from an EMBL/GenBank/DDBJ whole genome shotgun (WGS) entry which is preliminary data.</text>
</comment>
<gene>
    <name evidence="12" type="ORF">CU635_14650</name>
    <name evidence="13" type="ORF">CVD25_19955</name>
</gene>
<dbReference type="InterPro" id="IPR036425">
    <property type="entry name" value="MoaB/Mog-like_dom_sf"/>
</dbReference>
<proteinExistence type="inferred from homology"/>
<keyword evidence="10" id="KW-0460">Magnesium</keyword>
<organism evidence="12 14">
    <name type="scientific">Bacillus canaveralius</name>
    <dbReference type="NCBI Taxonomy" id="1403243"/>
    <lineage>
        <taxon>Bacteria</taxon>
        <taxon>Bacillati</taxon>
        <taxon>Bacillota</taxon>
        <taxon>Bacilli</taxon>
        <taxon>Bacillales</taxon>
        <taxon>Bacillaceae</taxon>
        <taxon>Bacillus</taxon>
    </lineage>
</organism>
<dbReference type="NCBIfam" id="NF045515">
    <property type="entry name" value="Glp_gephyrin"/>
    <property type="match status" value="1"/>
</dbReference>
<reference evidence="13 15" key="2">
    <citation type="submission" date="2017-12" db="EMBL/GenBank/DDBJ databases">
        <title>Comparative Functional Genomics of Dry Heat Resistant strains isolated from the Viking Spacecraft.</title>
        <authorList>
            <person name="Seuylemezian A."/>
            <person name="Cooper K."/>
            <person name="Vaishampayan P."/>
        </authorList>
    </citation>
    <scope>NUCLEOTIDE SEQUENCE [LARGE SCALE GENOMIC DNA]</scope>
    <source>
        <strain evidence="13 15">ATCC 29669</strain>
    </source>
</reference>
<evidence type="ECO:0000313" key="12">
    <source>
        <dbReference type="EMBL" id="PLR81586.1"/>
    </source>
</evidence>
<dbReference type="InterPro" id="IPR005111">
    <property type="entry name" value="MoeA_C_domain_IV"/>
</dbReference>